<evidence type="ECO:0000256" key="1">
    <source>
        <dbReference type="ARBA" id="ARBA00004651"/>
    </source>
</evidence>
<dbReference type="SUPFAM" id="SSF82861">
    <property type="entry name" value="Mechanosensitive channel protein MscS (YggB), transmembrane region"/>
    <property type="match status" value="1"/>
</dbReference>
<dbReference type="SUPFAM" id="SSF82689">
    <property type="entry name" value="Mechanosensitive channel protein MscS (YggB), C-terminal domain"/>
    <property type="match status" value="1"/>
</dbReference>
<dbReference type="InterPro" id="IPR010920">
    <property type="entry name" value="LSM_dom_sf"/>
</dbReference>
<dbReference type="InterPro" id="IPR006685">
    <property type="entry name" value="MscS_channel_2nd"/>
</dbReference>
<comment type="caution">
    <text evidence="11">The sequence shown here is derived from an EMBL/GenBank/DDBJ whole genome shotgun (WGS) entry which is preliminary data.</text>
</comment>
<dbReference type="InterPro" id="IPR023408">
    <property type="entry name" value="MscS_beta-dom_sf"/>
</dbReference>
<evidence type="ECO:0000313" key="11">
    <source>
        <dbReference type="EMBL" id="MDP2521824.1"/>
    </source>
</evidence>
<accession>A0ABT9ERZ1</accession>
<dbReference type="Proteomes" id="UP001177341">
    <property type="component" value="Unassembled WGS sequence"/>
</dbReference>
<comment type="caution">
    <text evidence="7">Lacks conserved residue(s) required for the propagation of feature annotation.</text>
</comment>
<reference evidence="11" key="1">
    <citation type="submission" date="2023-07" db="EMBL/GenBank/DDBJ databases">
        <title>Genome content predicts the carbon catabolic preferences of heterotrophic bacteria.</title>
        <authorList>
            <person name="Gralka M."/>
        </authorList>
    </citation>
    <scope>NUCLEOTIDE SEQUENCE</scope>
    <source>
        <strain evidence="11">5G01</strain>
    </source>
</reference>
<keyword evidence="7" id="KW-0813">Transport</keyword>
<protein>
    <recommendedName>
        <fullName evidence="7">Small-conductance mechanosensitive channel</fullName>
    </recommendedName>
</protein>
<dbReference type="EMBL" id="JAUYVO010000002">
    <property type="protein sequence ID" value="MDP2521824.1"/>
    <property type="molecule type" value="Genomic_DNA"/>
</dbReference>
<comment type="subcellular location">
    <subcellularLocation>
        <location evidence="7">Cell inner membrane</location>
        <topology evidence="7">Multi-pass membrane protein</topology>
    </subcellularLocation>
    <subcellularLocation>
        <location evidence="1">Cell membrane</location>
        <topology evidence="1">Multi-pass membrane protein</topology>
    </subcellularLocation>
</comment>
<gene>
    <name evidence="11" type="ORF">Q8W30_04495</name>
</gene>
<dbReference type="InterPro" id="IPR045275">
    <property type="entry name" value="MscS_archaea/bacteria_type"/>
</dbReference>
<dbReference type="Gene3D" id="3.30.70.100">
    <property type="match status" value="1"/>
</dbReference>
<comment type="similarity">
    <text evidence="2 7">Belongs to the MscS (TC 1.A.23) family.</text>
</comment>
<evidence type="ECO:0000256" key="5">
    <source>
        <dbReference type="ARBA" id="ARBA00022989"/>
    </source>
</evidence>
<feature type="domain" description="Mechanosensitive ion channel MscS C-terminal" evidence="9">
    <location>
        <begin position="184"/>
        <end position="266"/>
    </location>
</feature>
<dbReference type="InterPro" id="IPR049278">
    <property type="entry name" value="MS_channel_C"/>
</dbReference>
<dbReference type="Gene3D" id="2.30.30.60">
    <property type="match status" value="1"/>
</dbReference>
<keyword evidence="6 7" id="KW-0472">Membrane</keyword>
<dbReference type="Pfam" id="PF21088">
    <property type="entry name" value="MS_channel_1st"/>
    <property type="match status" value="1"/>
</dbReference>
<sequence>MDELFQNFFDPSTIEGLQNDYIVPWAINIVMALAVFIIGRLVISIILAVINKLLGKTKMDSMLVNFVMSIMYALLLLFVIVASLDQLGVNTSSLIALVGAAGLAIGLSLQDSLKNFAAGVMLVVFRPFREGEFVEVNGISGTAERITIFNTIMRTGDGREVTIPNGPIYGNVITNFSRRDTRRVDMVFGIGYDSDLLKAKAILKEIVETDERVLSEPVPLVAVQELADSSVNFVVRPWAKTSDYWDVYRDTMEKVKLRFDAEGISIPFPQMDVHLIKEESAANSPKD</sequence>
<dbReference type="PANTHER" id="PTHR30221">
    <property type="entry name" value="SMALL-CONDUCTANCE MECHANOSENSITIVE CHANNEL"/>
    <property type="match status" value="1"/>
</dbReference>
<evidence type="ECO:0000313" key="12">
    <source>
        <dbReference type="Proteomes" id="UP001177341"/>
    </source>
</evidence>
<name>A0ABT9ERZ1_9GAMM</name>
<dbReference type="Pfam" id="PF21082">
    <property type="entry name" value="MS_channel_3rd"/>
    <property type="match status" value="1"/>
</dbReference>
<evidence type="ECO:0000256" key="4">
    <source>
        <dbReference type="ARBA" id="ARBA00022692"/>
    </source>
</evidence>
<evidence type="ECO:0000256" key="3">
    <source>
        <dbReference type="ARBA" id="ARBA00022475"/>
    </source>
</evidence>
<keyword evidence="7" id="KW-0997">Cell inner membrane</keyword>
<keyword evidence="3" id="KW-1003">Cell membrane</keyword>
<dbReference type="InterPro" id="IPR011066">
    <property type="entry name" value="MscS_channel_C_sf"/>
</dbReference>
<dbReference type="InterPro" id="IPR049142">
    <property type="entry name" value="MS_channel_1st"/>
</dbReference>
<evidence type="ECO:0000256" key="7">
    <source>
        <dbReference type="RuleBase" id="RU369025"/>
    </source>
</evidence>
<evidence type="ECO:0000259" key="8">
    <source>
        <dbReference type="Pfam" id="PF00924"/>
    </source>
</evidence>
<evidence type="ECO:0000259" key="10">
    <source>
        <dbReference type="Pfam" id="PF21088"/>
    </source>
</evidence>
<dbReference type="RefSeq" id="WP_305450262.1">
    <property type="nucleotide sequence ID" value="NZ_JAUYVO010000002.1"/>
</dbReference>
<organism evidence="11 12">
    <name type="scientific">Neptunomonas phycophila</name>
    <dbReference type="NCBI Taxonomy" id="1572645"/>
    <lineage>
        <taxon>Bacteria</taxon>
        <taxon>Pseudomonadati</taxon>
        <taxon>Pseudomonadota</taxon>
        <taxon>Gammaproteobacteria</taxon>
        <taxon>Oceanospirillales</taxon>
        <taxon>Oceanospirillaceae</taxon>
        <taxon>Neptunomonas</taxon>
    </lineage>
</organism>
<keyword evidence="5 7" id="KW-1133">Transmembrane helix</keyword>
<feature type="transmembrane region" description="Helical" evidence="7">
    <location>
        <begin position="25"/>
        <end position="50"/>
    </location>
</feature>
<feature type="domain" description="Mechanosensitive ion channel transmembrane helices 2/3" evidence="10">
    <location>
        <begin position="72"/>
        <end position="110"/>
    </location>
</feature>
<comment type="function">
    <text evidence="7">Mechanosensitive channel that participates in the regulation of osmotic pressure changes within the cell, opening in response to stretch forces in the membrane lipid bilayer, without the need for other proteins. Contributes to normal resistance to hypoosmotic shock. Forms an ion channel of 1.0 nanosiemens conductance with a slight preference for anions.</text>
</comment>
<feature type="transmembrane region" description="Helical" evidence="7">
    <location>
        <begin position="90"/>
        <end position="109"/>
    </location>
</feature>
<dbReference type="PANTHER" id="PTHR30221:SF1">
    <property type="entry name" value="SMALL-CONDUCTANCE MECHANOSENSITIVE CHANNEL"/>
    <property type="match status" value="1"/>
</dbReference>
<keyword evidence="4 7" id="KW-0812">Transmembrane</keyword>
<evidence type="ECO:0000259" key="9">
    <source>
        <dbReference type="Pfam" id="PF21082"/>
    </source>
</evidence>
<keyword evidence="7" id="KW-0406">Ion transport</keyword>
<dbReference type="InterPro" id="IPR011014">
    <property type="entry name" value="MscS_channel_TM-2"/>
</dbReference>
<dbReference type="Gene3D" id="1.10.287.1260">
    <property type="match status" value="1"/>
</dbReference>
<evidence type="ECO:0000256" key="6">
    <source>
        <dbReference type="ARBA" id="ARBA00023136"/>
    </source>
</evidence>
<keyword evidence="7" id="KW-0407">Ion channel</keyword>
<dbReference type="SUPFAM" id="SSF50182">
    <property type="entry name" value="Sm-like ribonucleoproteins"/>
    <property type="match status" value="1"/>
</dbReference>
<evidence type="ECO:0000256" key="2">
    <source>
        <dbReference type="ARBA" id="ARBA00008017"/>
    </source>
</evidence>
<feature type="transmembrane region" description="Helical" evidence="7">
    <location>
        <begin position="62"/>
        <end position="84"/>
    </location>
</feature>
<feature type="domain" description="Mechanosensitive ion channel MscS" evidence="8">
    <location>
        <begin position="111"/>
        <end position="178"/>
    </location>
</feature>
<dbReference type="Pfam" id="PF00924">
    <property type="entry name" value="MS_channel_2nd"/>
    <property type="match status" value="1"/>
</dbReference>
<proteinExistence type="inferred from homology"/>
<comment type="subunit">
    <text evidence="7">Homoheptamer.</text>
</comment>
<keyword evidence="12" id="KW-1185">Reference proteome</keyword>